<dbReference type="InterPro" id="IPR051962">
    <property type="entry name" value="Cuticlin"/>
</dbReference>
<dbReference type="InterPro" id="IPR001507">
    <property type="entry name" value="ZP_dom"/>
</dbReference>
<sequence length="148" mass="16622">MWCMRVHTCRVDDGSGTEFVVLDERGCSVDQFLLDNLDYAPSGLFAQKESHAFKFSDRLVVNFECSIRIDLKENGQCPTESHEVKVRSSSLQIQDPQIKPFNLSDLKTPAPEYCISRTVAISSTICLALFSSLIGATVVILVFYLRDH</sequence>
<dbReference type="OrthoDB" id="6139674at2759"/>
<name>A0A2A2KS45_9BILA</name>
<dbReference type="Pfam" id="PF25301">
    <property type="entry name" value="CUT_C"/>
    <property type="match status" value="1"/>
</dbReference>
<proteinExistence type="predicted"/>
<accession>A0A2A2KS45</accession>
<dbReference type="PANTHER" id="PTHR22907:SF54">
    <property type="entry name" value="GH04558P"/>
    <property type="match status" value="1"/>
</dbReference>
<evidence type="ECO:0000313" key="4">
    <source>
        <dbReference type="EMBL" id="PAV76735.1"/>
    </source>
</evidence>
<organism evidence="4 5">
    <name type="scientific">Diploscapter pachys</name>
    <dbReference type="NCBI Taxonomy" id="2018661"/>
    <lineage>
        <taxon>Eukaryota</taxon>
        <taxon>Metazoa</taxon>
        <taxon>Ecdysozoa</taxon>
        <taxon>Nematoda</taxon>
        <taxon>Chromadorea</taxon>
        <taxon>Rhabditida</taxon>
        <taxon>Rhabditina</taxon>
        <taxon>Rhabditomorpha</taxon>
        <taxon>Rhabditoidea</taxon>
        <taxon>Rhabditidae</taxon>
        <taxon>Diploscapter</taxon>
    </lineage>
</organism>
<keyword evidence="5" id="KW-1185">Reference proteome</keyword>
<dbReference type="PROSITE" id="PS51034">
    <property type="entry name" value="ZP_2"/>
    <property type="match status" value="1"/>
</dbReference>
<dbReference type="EMBL" id="LIAE01007825">
    <property type="protein sequence ID" value="PAV76735.1"/>
    <property type="molecule type" value="Genomic_DNA"/>
</dbReference>
<keyword evidence="1" id="KW-0732">Signal</keyword>
<keyword evidence="2" id="KW-1133">Transmembrane helix</keyword>
<dbReference type="STRING" id="2018661.A0A2A2KS45"/>
<feature type="transmembrane region" description="Helical" evidence="2">
    <location>
        <begin position="125"/>
        <end position="145"/>
    </location>
</feature>
<dbReference type="Proteomes" id="UP000218231">
    <property type="component" value="Unassembled WGS sequence"/>
</dbReference>
<reference evidence="4 5" key="1">
    <citation type="journal article" date="2017" name="Curr. Biol.">
        <title>Genome architecture and evolution of a unichromosomal asexual nematode.</title>
        <authorList>
            <person name="Fradin H."/>
            <person name="Zegar C."/>
            <person name="Gutwein M."/>
            <person name="Lucas J."/>
            <person name="Kovtun M."/>
            <person name="Corcoran D."/>
            <person name="Baugh L.R."/>
            <person name="Kiontke K."/>
            <person name="Gunsalus K."/>
            <person name="Fitch D.H."/>
            <person name="Piano F."/>
        </authorList>
    </citation>
    <scope>NUCLEOTIDE SEQUENCE [LARGE SCALE GENOMIC DNA]</scope>
    <source>
        <strain evidence="4">PF1309</strain>
    </source>
</reference>
<dbReference type="AlphaFoldDB" id="A0A2A2KS45"/>
<dbReference type="InterPro" id="IPR057475">
    <property type="entry name" value="CUT_C"/>
</dbReference>
<evidence type="ECO:0000259" key="3">
    <source>
        <dbReference type="PROSITE" id="PS51034"/>
    </source>
</evidence>
<dbReference type="PANTHER" id="PTHR22907">
    <property type="entry name" value="GH04558P"/>
    <property type="match status" value="1"/>
</dbReference>
<gene>
    <name evidence="4" type="ORF">WR25_21057</name>
</gene>
<keyword evidence="2" id="KW-0812">Transmembrane</keyword>
<protein>
    <recommendedName>
        <fullName evidence="3">ZP domain-containing protein</fullName>
    </recommendedName>
</protein>
<feature type="domain" description="ZP" evidence="3">
    <location>
        <begin position="1"/>
        <end position="84"/>
    </location>
</feature>
<comment type="caution">
    <text evidence="4">The sequence shown here is derived from an EMBL/GenBank/DDBJ whole genome shotgun (WGS) entry which is preliminary data.</text>
</comment>
<evidence type="ECO:0000256" key="1">
    <source>
        <dbReference type="ARBA" id="ARBA00022729"/>
    </source>
</evidence>
<evidence type="ECO:0000256" key="2">
    <source>
        <dbReference type="SAM" id="Phobius"/>
    </source>
</evidence>
<evidence type="ECO:0000313" key="5">
    <source>
        <dbReference type="Proteomes" id="UP000218231"/>
    </source>
</evidence>
<keyword evidence="2" id="KW-0472">Membrane</keyword>